<dbReference type="GO" id="GO:0005634">
    <property type="term" value="C:nucleus"/>
    <property type="evidence" value="ECO:0007669"/>
    <property type="project" value="TreeGrafter"/>
</dbReference>
<dbReference type="InterPro" id="IPR000719">
    <property type="entry name" value="Prot_kinase_dom"/>
</dbReference>
<feature type="non-terminal residue" evidence="7">
    <location>
        <position position="1"/>
    </location>
</feature>
<dbReference type="PROSITE" id="PS50011">
    <property type="entry name" value="PROTEIN_KINASE_DOM"/>
    <property type="match status" value="1"/>
</dbReference>
<reference evidence="7" key="1">
    <citation type="submission" date="2023-10" db="EMBL/GenBank/DDBJ databases">
        <title>Genome assembly of Pristionchus species.</title>
        <authorList>
            <person name="Yoshida K."/>
            <person name="Sommer R.J."/>
        </authorList>
    </citation>
    <scope>NUCLEOTIDE SEQUENCE</scope>
    <source>
        <strain evidence="7">RS0144</strain>
    </source>
</reference>
<protein>
    <recommendedName>
        <fullName evidence="6">Protein kinase domain-containing protein</fullName>
    </recommendedName>
</protein>
<dbReference type="GO" id="GO:0005524">
    <property type="term" value="F:ATP binding"/>
    <property type="evidence" value="ECO:0007669"/>
    <property type="project" value="UniProtKB-UniRule"/>
</dbReference>
<evidence type="ECO:0000259" key="6">
    <source>
        <dbReference type="PROSITE" id="PS50011"/>
    </source>
</evidence>
<organism evidence="7 8">
    <name type="scientific">Pristionchus entomophagus</name>
    <dbReference type="NCBI Taxonomy" id="358040"/>
    <lineage>
        <taxon>Eukaryota</taxon>
        <taxon>Metazoa</taxon>
        <taxon>Ecdysozoa</taxon>
        <taxon>Nematoda</taxon>
        <taxon>Chromadorea</taxon>
        <taxon>Rhabditida</taxon>
        <taxon>Rhabditina</taxon>
        <taxon>Diplogasteromorpha</taxon>
        <taxon>Diplogasteroidea</taxon>
        <taxon>Neodiplogasteridae</taxon>
        <taxon>Pristionchus</taxon>
    </lineage>
</organism>
<dbReference type="SUPFAM" id="SSF56112">
    <property type="entry name" value="Protein kinase-like (PK-like)"/>
    <property type="match status" value="1"/>
</dbReference>
<evidence type="ECO:0000256" key="2">
    <source>
        <dbReference type="ARBA" id="ARBA00022741"/>
    </source>
</evidence>
<feature type="binding site" evidence="5">
    <location>
        <position position="36"/>
    </location>
    <ligand>
        <name>ATP</name>
        <dbReference type="ChEBI" id="CHEBI:30616"/>
    </ligand>
</feature>
<evidence type="ECO:0000256" key="1">
    <source>
        <dbReference type="ARBA" id="ARBA00022679"/>
    </source>
</evidence>
<dbReference type="GO" id="GO:0004694">
    <property type="term" value="F:eukaryotic translation initiation factor 2alpha kinase activity"/>
    <property type="evidence" value="ECO:0007669"/>
    <property type="project" value="TreeGrafter"/>
</dbReference>
<keyword evidence="1" id="KW-0808">Transferase</keyword>
<name>A0AAV5SUX5_9BILA</name>
<keyword evidence="3" id="KW-0418">Kinase</keyword>
<dbReference type="AlphaFoldDB" id="A0AAV5SUX5"/>
<dbReference type="PROSITE" id="PS00107">
    <property type="entry name" value="PROTEIN_KINASE_ATP"/>
    <property type="match status" value="1"/>
</dbReference>
<dbReference type="InterPro" id="IPR017441">
    <property type="entry name" value="Protein_kinase_ATP_BS"/>
</dbReference>
<keyword evidence="8" id="KW-1185">Reference proteome</keyword>
<dbReference type="InterPro" id="IPR050339">
    <property type="entry name" value="CC_SR_Kinase"/>
</dbReference>
<dbReference type="Gene3D" id="3.30.200.20">
    <property type="entry name" value="Phosphorylase Kinase, domain 1"/>
    <property type="match status" value="1"/>
</dbReference>
<dbReference type="InterPro" id="IPR011009">
    <property type="entry name" value="Kinase-like_dom_sf"/>
</dbReference>
<sequence length="84" mass="9570">RFHAKFKPIKIIGQGGFGSVFEAEFRLIKTNYAVKKIPLEGSKPKIQIALEEVKRLALFEHTGIVRYHNAWIESPHAGWQNAIV</sequence>
<dbReference type="PANTHER" id="PTHR11042">
    <property type="entry name" value="EUKARYOTIC TRANSLATION INITIATION FACTOR 2-ALPHA KINASE EIF2-ALPHA KINASE -RELATED"/>
    <property type="match status" value="1"/>
</dbReference>
<comment type="caution">
    <text evidence="7">The sequence shown here is derived from an EMBL/GenBank/DDBJ whole genome shotgun (WGS) entry which is preliminary data.</text>
</comment>
<keyword evidence="2 5" id="KW-0547">Nucleotide-binding</keyword>
<dbReference type="Proteomes" id="UP001432027">
    <property type="component" value="Unassembled WGS sequence"/>
</dbReference>
<evidence type="ECO:0000313" key="8">
    <source>
        <dbReference type="Proteomes" id="UP001432027"/>
    </source>
</evidence>
<evidence type="ECO:0000256" key="5">
    <source>
        <dbReference type="PROSITE-ProRule" id="PRU10141"/>
    </source>
</evidence>
<dbReference type="EMBL" id="BTSX01000002">
    <property type="protein sequence ID" value="GMS86900.1"/>
    <property type="molecule type" value="Genomic_DNA"/>
</dbReference>
<gene>
    <name evidence="7" type="ORF">PENTCL1PPCAC_9075</name>
</gene>
<dbReference type="PANTHER" id="PTHR11042:SF91">
    <property type="entry name" value="EUKARYOTIC TRANSLATION INITIATION FACTOR 2-ALPHA KINASE"/>
    <property type="match status" value="1"/>
</dbReference>
<evidence type="ECO:0000256" key="4">
    <source>
        <dbReference type="ARBA" id="ARBA00022840"/>
    </source>
</evidence>
<keyword evidence="4 5" id="KW-0067">ATP-binding</keyword>
<proteinExistence type="predicted"/>
<accession>A0AAV5SUX5</accession>
<dbReference type="Pfam" id="PF00069">
    <property type="entry name" value="Pkinase"/>
    <property type="match status" value="1"/>
</dbReference>
<evidence type="ECO:0000256" key="3">
    <source>
        <dbReference type="ARBA" id="ARBA00022777"/>
    </source>
</evidence>
<evidence type="ECO:0000313" key="7">
    <source>
        <dbReference type="EMBL" id="GMS86900.1"/>
    </source>
</evidence>
<feature type="domain" description="Protein kinase" evidence="6">
    <location>
        <begin position="6"/>
        <end position="84"/>
    </location>
</feature>
<dbReference type="GO" id="GO:0005737">
    <property type="term" value="C:cytoplasm"/>
    <property type="evidence" value="ECO:0007669"/>
    <property type="project" value="TreeGrafter"/>
</dbReference>